<organism evidence="10 11">
    <name type="scientific">Vairimorpha ceranae</name>
    <dbReference type="NCBI Taxonomy" id="40302"/>
    <lineage>
        <taxon>Eukaryota</taxon>
        <taxon>Fungi</taxon>
        <taxon>Fungi incertae sedis</taxon>
        <taxon>Microsporidia</taxon>
        <taxon>Nosematidae</taxon>
        <taxon>Vairimorpha</taxon>
    </lineage>
</organism>
<dbReference type="GO" id="GO:0000139">
    <property type="term" value="C:Golgi membrane"/>
    <property type="evidence" value="ECO:0007669"/>
    <property type="project" value="UniProtKB-SubCell"/>
</dbReference>
<reference evidence="10 11" key="1">
    <citation type="journal article" date="2015" name="Environ. Microbiol.">
        <title>Genome analyses suggest the presence of polyploidy and recent human-driven expansions in eight global populations of the honeybee pathogen Nosema ceranae.</title>
        <authorList>
            <person name="Pelin A."/>
            <person name="Selman M."/>
            <person name="Aris-Brosou S."/>
            <person name="Farinelli L."/>
            <person name="Corradi N."/>
        </authorList>
    </citation>
    <scope>NUCLEOTIDE SEQUENCE [LARGE SCALE GENOMIC DNA]</scope>
    <source>
        <strain evidence="10 11">PA08 1199</strain>
    </source>
</reference>
<dbReference type="Pfam" id="PF06842">
    <property type="entry name" value="DUF1242"/>
    <property type="match status" value="1"/>
</dbReference>
<evidence type="ECO:0000256" key="2">
    <source>
        <dbReference type="ARBA" id="ARBA00004614"/>
    </source>
</evidence>
<evidence type="ECO:0000313" key="11">
    <source>
        <dbReference type="Proteomes" id="UP000034350"/>
    </source>
</evidence>
<dbReference type="EMBL" id="JPQZ01000019">
    <property type="protein sequence ID" value="KKO75507.1"/>
    <property type="molecule type" value="Genomic_DNA"/>
</dbReference>
<evidence type="ECO:0000256" key="9">
    <source>
        <dbReference type="RuleBase" id="RU910717"/>
    </source>
</evidence>
<dbReference type="InterPro" id="IPR009653">
    <property type="entry name" value="Ksh1"/>
</dbReference>
<evidence type="ECO:0000256" key="6">
    <source>
        <dbReference type="ARBA" id="ARBA00022989"/>
    </source>
</evidence>
<evidence type="ECO:0000256" key="7">
    <source>
        <dbReference type="ARBA" id="ARBA00023034"/>
    </source>
</evidence>
<evidence type="ECO:0000256" key="1">
    <source>
        <dbReference type="ARBA" id="ARBA00002154"/>
    </source>
</evidence>
<evidence type="ECO:0000256" key="5">
    <source>
        <dbReference type="ARBA" id="ARBA00022729"/>
    </source>
</evidence>
<feature type="transmembrane region" description="Helical" evidence="9">
    <location>
        <begin position="53"/>
        <end position="70"/>
    </location>
</feature>
<comment type="similarity">
    <text evidence="3 9">Belongs to the KISH family.</text>
</comment>
<comment type="function">
    <text evidence="1 9">Involved in the early part of the secretory pathway.</text>
</comment>
<proteinExistence type="inferred from homology"/>
<keyword evidence="5" id="KW-0732">Signal</keyword>
<evidence type="ECO:0000256" key="3">
    <source>
        <dbReference type="ARBA" id="ARBA00008961"/>
    </source>
</evidence>
<dbReference type="PANTHER" id="PTHR13229">
    <property type="entry name" value="PROTEIN KISH-A"/>
    <property type="match status" value="1"/>
</dbReference>
<keyword evidence="4 9" id="KW-0812">Transmembrane</keyword>
<dbReference type="RefSeq" id="XP_024331249.1">
    <property type="nucleotide sequence ID" value="XM_024474356.1"/>
</dbReference>
<dbReference type="InterPro" id="IPR051523">
    <property type="entry name" value="KISH_domain"/>
</dbReference>
<gene>
    <name evidence="10" type="ORF">AAJ76_1900038948</name>
</gene>
<dbReference type="AlphaFoldDB" id="A0A0F9YSJ2"/>
<feature type="transmembrane region" description="Helical" evidence="9">
    <location>
        <begin position="12"/>
        <end position="33"/>
    </location>
</feature>
<accession>A0A0F9YSJ2</accession>
<keyword evidence="8 9" id="KW-0472">Membrane</keyword>
<name>A0A0F9YSJ2_9MICR</name>
<keyword evidence="6 9" id="KW-1133">Transmembrane helix</keyword>
<sequence length="74" mass="8484">MSALFHFDSCCRLIILLICTVTYIKIHFPSWITNRTKGIPSTFYKLSVIGERLSIYVAFICLLFGIKKLVSIII</sequence>
<keyword evidence="7" id="KW-0333">Golgi apparatus</keyword>
<keyword evidence="11" id="KW-1185">Reference proteome</keyword>
<evidence type="ECO:0000313" key="10">
    <source>
        <dbReference type="EMBL" id="KKO75507.1"/>
    </source>
</evidence>
<comment type="subcellular location">
    <subcellularLocation>
        <location evidence="2">Golgi apparatus membrane</location>
        <topology evidence="2">Single-pass type I membrane protein</topology>
    </subcellularLocation>
</comment>
<dbReference type="GeneID" id="36319273"/>
<dbReference type="VEuPathDB" id="MicrosporidiaDB:AAJ76_1900038948"/>
<comment type="caution">
    <text evidence="9">Lacks conserved residue(s) required for the propagation of feature annotation.</text>
</comment>
<evidence type="ECO:0000256" key="4">
    <source>
        <dbReference type="ARBA" id="ARBA00022692"/>
    </source>
</evidence>
<comment type="caution">
    <text evidence="10">The sequence shown here is derived from an EMBL/GenBank/DDBJ whole genome shotgun (WGS) entry which is preliminary data.</text>
</comment>
<dbReference type="Proteomes" id="UP000034350">
    <property type="component" value="Unassembled WGS sequence"/>
</dbReference>
<dbReference type="OrthoDB" id="10034655at2759"/>
<protein>
    <recommendedName>
        <fullName evidence="9">Protein kish</fullName>
    </recommendedName>
</protein>
<evidence type="ECO:0000256" key="8">
    <source>
        <dbReference type="ARBA" id="ARBA00023136"/>
    </source>
</evidence>